<organism evidence="3 4">
    <name type="scientific">Edaphobacter modestus</name>
    <dbReference type="NCBI Taxonomy" id="388466"/>
    <lineage>
        <taxon>Bacteria</taxon>
        <taxon>Pseudomonadati</taxon>
        <taxon>Acidobacteriota</taxon>
        <taxon>Terriglobia</taxon>
        <taxon>Terriglobales</taxon>
        <taxon>Acidobacteriaceae</taxon>
        <taxon>Edaphobacter</taxon>
    </lineage>
</organism>
<evidence type="ECO:0000313" key="3">
    <source>
        <dbReference type="EMBL" id="RZU41390.1"/>
    </source>
</evidence>
<evidence type="ECO:0000256" key="1">
    <source>
        <dbReference type="SAM" id="SignalP"/>
    </source>
</evidence>
<dbReference type="Proteomes" id="UP000292958">
    <property type="component" value="Unassembled WGS sequence"/>
</dbReference>
<reference evidence="3 4" key="1">
    <citation type="submission" date="2019-02" db="EMBL/GenBank/DDBJ databases">
        <title>Genomic Encyclopedia of Archaeal and Bacterial Type Strains, Phase II (KMG-II): from individual species to whole genera.</title>
        <authorList>
            <person name="Goeker M."/>
        </authorList>
    </citation>
    <scope>NUCLEOTIDE SEQUENCE [LARGE SCALE GENOMIC DNA]</scope>
    <source>
        <strain evidence="3 4">DSM 18101</strain>
    </source>
</reference>
<protein>
    <submittedName>
        <fullName evidence="3">Putative secreted protein with PEP-CTERM sorting signal</fullName>
    </submittedName>
</protein>
<dbReference type="RefSeq" id="WP_130419321.1">
    <property type="nucleotide sequence ID" value="NZ_SHKW01000001.1"/>
</dbReference>
<feature type="chain" id="PRO_5021018260" evidence="1">
    <location>
        <begin position="24"/>
        <end position="174"/>
    </location>
</feature>
<accession>A0A4Q7YUT3</accession>
<evidence type="ECO:0000313" key="4">
    <source>
        <dbReference type="Proteomes" id="UP000292958"/>
    </source>
</evidence>
<dbReference type="NCBIfam" id="TIGR02595">
    <property type="entry name" value="PEP_CTERM"/>
    <property type="match status" value="1"/>
</dbReference>
<dbReference type="Pfam" id="PF07589">
    <property type="entry name" value="PEP-CTERM"/>
    <property type="match status" value="1"/>
</dbReference>
<keyword evidence="4" id="KW-1185">Reference proteome</keyword>
<comment type="caution">
    <text evidence="3">The sequence shown here is derived from an EMBL/GenBank/DDBJ whole genome shotgun (WGS) entry which is preliminary data.</text>
</comment>
<dbReference type="OrthoDB" id="5432804at2"/>
<proteinExistence type="predicted"/>
<dbReference type="EMBL" id="SHKW01000001">
    <property type="protein sequence ID" value="RZU41390.1"/>
    <property type="molecule type" value="Genomic_DNA"/>
</dbReference>
<dbReference type="AlphaFoldDB" id="A0A4Q7YUT3"/>
<feature type="signal peptide" evidence="1">
    <location>
        <begin position="1"/>
        <end position="23"/>
    </location>
</feature>
<feature type="domain" description="Ice-binding protein C-terminal" evidence="2">
    <location>
        <begin position="147"/>
        <end position="171"/>
    </location>
</feature>
<dbReference type="InterPro" id="IPR013424">
    <property type="entry name" value="Ice-binding_C"/>
</dbReference>
<gene>
    <name evidence="3" type="ORF">BDD14_2912</name>
</gene>
<evidence type="ECO:0000259" key="2">
    <source>
        <dbReference type="Pfam" id="PF07589"/>
    </source>
</evidence>
<sequence>MRKILSALVLALGLAAAPMAAHASPVTYDLTLVNIFGNVAGGTGSFTVDDNPNFLADAFFQNGSAGSDLTDLSLTIGGNTFTLADSESPASVFFFLGSVSSINYDGALGNGFFKITLDSAGLGYVYTNILGGQGSAGLILATPSTAATPEPSSLLLFGTGALGIVAFGARKFVA</sequence>
<name>A0A4Q7YUT3_9BACT</name>
<keyword evidence="1" id="KW-0732">Signal</keyword>